<comment type="caution">
    <text evidence="2">The sequence shown here is derived from an EMBL/GenBank/DDBJ whole genome shotgun (WGS) entry which is preliminary data.</text>
</comment>
<sequence>MGNGDRPTPEFRREAVRLAQTSGRTRREIAEDLGIGLSTLTRWLVQERDASEPSEAPVDVHDKLMRLRQDNAVLKQERDIFIGITRGCLRKLALLGKERVQTHPQAFRHLFDREAPIGDLRNRITLEIVAEIAGAHHGLLASQSAKKTPKKHGAIQFRGETQVV</sequence>
<dbReference type="GO" id="GO:0006313">
    <property type="term" value="P:DNA transposition"/>
    <property type="evidence" value="ECO:0007669"/>
    <property type="project" value="InterPro"/>
</dbReference>
<gene>
    <name evidence="2" type="ORF">GCM10010991_15050</name>
</gene>
<protein>
    <recommendedName>
        <fullName evidence="4">Transposase</fullName>
    </recommendedName>
</protein>
<accession>A0A917YKM7</accession>
<dbReference type="GO" id="GO:0003677">
    <property type="term" value="F:DNA binding"/>
    <property type="evidence" value="ECO:0007669"/>
    <property type="project" value="InterPro"/>
</dbReference>
<dbReference type="Proteomes" id="UP000598196">
    <property type="component" value="Unassembled WGS sequence"/>
</dbReference>
<evidence type="ECO:0008006" key="4">
    <source>
        <dbReference type="Google" id="ProtNLM"/>
    </source>
</evidence>
<dbReference type="Pfam" id="PF01527">
    <property type="entry name" value="HTH_Tnp_1"/>
    <property type="match status" value="1"/>
</dbReference>
<dbReference type="Gene3D" id="1.10.10.60">
    <property type="entry name" value="Homeodomain-like"/>
    <property type="match status" value="1"/>
</dbReference>
<dbReference type="GO" id="GO:0004803">
    <property type="term" value="F:transposase activity"/>
    <property type="evidence" value="ECO:0007669"/>
    <property type="project" value="InterPro"/>
</dbReference>
<organism evidence="2 3">
    <name type="scientific">Gemmobacter aquaticus</name>
    <dbReference type="NCBI Taxonomy" id="490185"/>
    <lineage>
        <taxon>Bacteria</taxon>
        <taxon>Pseudomonadati</taxon>
        <taxon>Pseudomonadota</taxon>
        <taxon>Alphaproteobacteria</taxon>
        <taxon>Rhodobacterales</taxon>
        <taxon>Paracoccaceae</taxon>
        <taxon>Gemmobacter</taxon>
    </lineage>
</organism>
<evidence type="ECO:0000313" key="3">
    <source>
        <dbReference type="Proteomes" id="UP000598196"/>
    </source>
</evidence>
<name>A0A917YKM7_9RHOB</name>
<dbReference type="SUPFAM" id="SSF46689">
    <property type="entry name" value="Homeodomain-like"/>
    <property type="match status" value="1"/>
</dbReference>
<keyword evidence="3" id="KW-1185">Reference proteome</keyword>
<evidence type="ECO:0000256" key="1">
    <source>
        <dbReference type="SAM" id="MobiDB-lite"/>
    </source>
</evidence>
<dbReference type="AlphaFoldDB" id="A0A917YKM7"/>
<feature type="region of interest" description="Disordered" evidence="1">
    <location>
        <begin position="143"/>
        <end position="164"/>
    </location>
</feature>
<dbReference type="InterPro" id="IPR009057">
    <property type="entry name" value="Homeodomain-like_sf"/>
</dbReference>
<proteinExistence type="predicted"/>
<reference evidence="2 3" key="1">
    <citation type="journal article" date="2014" name="Int. J. Syst. Evol. Microbiol.">
        <title>Complete genome sequence of Corynebacterium casei LMG S-19264T (=DSM 44701T), isolated from a smear-ripened cheese.</title>
        <authorList>
            <consortium name="US DOE Joint Genome Institute (JGI-PGF)"/>
            <person name="Walter F."/>
            <person name="Albersmeier A."/>
            <person name="Kalinowski J."/>
            <person name="Ruckert C."/>
        </authorList>
    </citation>
    <scope>NUCLEOTIDE SEQUENCE [LARGE SCALE GENOMIC DNA]</scope>
    <source>
        <strain evidence="2 3">CGMCC 1.7029</strain>
    </source>
</reference>
<evidence type="ECO:0000313" key="2">
    <source>
        <dbReference type="EMBL" id="GGO30316.1"/>
    </source>
</evidence>
<dbReference type="InterPro" id="IPR002514">
    <property type="entry name" value="Transposase_8"/>
</dbReference>
<dbReference type="EMBL" id="BMLP01000001">
    <property type="protein sequence ID" value="GGO30316.1"/>
    <property type="molecule type" value="Genomic_DNA"/>
</dbReference>